<reference evidence="2 3" key="1">
    <citation type="submission" date="2016-03" db="EMBL/GenBank/DDBJ databases">
        <title>Whole genome sequencing of Grifola frondosa 9006-11.</title>
        <authorList>
            <person name="Min B."/>
            <person name="Park H."/>
            <person name="Kim J.-G."/>
            <person name="Cho H."/>
            <person name="Oh Y.-L."/>
            <person name="Kong W.-S."/>
            <person name="Choi I.-G."/>
        </authorList>
    </citation>
    <scope>NUCLEOTIDE SEQUENCE [LARGE SCALE GENOMIC DNA]</scope>
    <source>
        <strain evidence="2 3">9006-11</strain>
    </source>
</reference>
<evidence type="ECO:0000313" key="3">
    <source>
        <dbReference type="Proteomes" id="UP000092993"/>
    </source>
</evidence>
<evidence type="ECO:0000256" key="1">
    <source>
        <dbReference type="SAM" id="MobiDB-lite"/>
    </source>
</evidence>
<accession>A0A1C7MEY0</accession>
<sequence length="399" mass="41324">MPMQTPPEVTTPAVNTNDGDHTPIDVLTDDAPPMHTGDAGQDTTAPLHVQPAATVDTPAMPLPVTAPIAATLTTDTAVPTPAMPLPVTPPMAATPVQLTVPVPVPTGTAAAPLPVPNTVVAIAPVAAPAVPVPVVNAAGGTLPVGMLLAGAGAAPMPQPLVTPPVGNIIVPQGAAAAAIAPALPLAVPMPLAPAGAALQGVPIINGAVHDPALSARLQVFQELEDHTTHRYGVAKVPVKAGWGATFIKQRVLCINETPLTVGHHRTKGDAVPRVSIGVRPCSEGDIAAAQKLLGGRAGPPYEHSNTTIYVRKDQTCREHGKNKATPKPFENVFNATVDGAPPTRVDANTIVNGDIVVVECQLRRWQKVGNENNKNWEEWGTQLQLVRIDLLYAQPDHDD</sequence>
<dbReference type="Proteomes" id="UP000092993">
    <property type="component" value="Unassembled WGS sequence"/>
</dbReference>
<evidence type="ECO:0000313" key="2">
    <source>
        <dbReference type="EMBL" id="OBZ74979.1"/>
    </source>
</evidence>
<dbReference type="OMA" id="MPSANDW"/>
<gene>
    <name evidence="2" type="ORF">A0H81_05470</name>
</gene>
<dbReference type="EMBL" id="LUGG01000005">
    <property type="protein sequence ID" value="OBZ74979.1"/>
    <property type="molecule type" value="Genomic_DNA"/>
</dbReference>
<protein>
    <submittedName>
        <fullName evidence="2">Uncharacterized protein</fullName>
    </submittedName>
</protein>
<organism evidence="2 3">
    <name type="scientific">Grifola frondosa</name>
    <name type="common">Maitake</name>
    <name type="synonym">Polyporus frondosus</name>
    <dbReference type="NCBI Taxonomy" id="5627"/>
    <lineage>
        <taxon>Eukaryota</taxon>
        <taxon>Fungi</taxon>
        <taxon>Dikarya</taxon>
        <taxon>Basidiomycota</taxon>
        <taxon>Agaricomycotina</taxon>
        <taxon>Agaricomycetes</taxon>
        <taxon>Polyporales</taxon>
        <taxon>Grifolaceae</taxon>
        <taxon>Grifola</taxon>
    </lineage>
</organism>
<proteinExistence type="predicted"/>
<comment type="caution">
    <text evidence="2">The sequence shown here is derived from an EMBL/GenBank/DDBJ whole genome shotgun (WGS) entry which is preliminary data.</text>
</comment>
<keyword evidence="3" id="KW-1185">Reference proteome</keyword>
<feature type="region of interest" description="Disordered" evidence="1">
    <location>
        <begin position="1"/>
        <end position="22"/>
    </location>
</feature>
<name>A0A1C7MEY0_GRIFR</name>
<dbReference type="OrthoDB" id="3270460at2759"/>
<dbReference type="AlphaFoldDB" id="A0A1C7MEY0"/>